<protein>
    <submittedName>
        <fullName evidence="2">Uncharacterized protein</fullName>
    </submittedName>
</protein>
<evidence type="ECO:0000313" key="2">
    <source>
        <dbReference type="EMBL" id="CAA9254680.1"/>
    </source>
</evidence>
<gene>
    <name evidence="2" type="ORF">AVDCRST_MAG77-2378</name>
</gene>
<accession>A0A6J4IKE2</accession>
<feature type="region of interest" description="Disordered" evidence="1">
    <location>
        <begin position="1"/>
        <end position="43"/>
    </location>
</feature>
<dbReference type="AlphaFoldDB" id="A0A6J4IKE2"/>
<feature type="compositionally biased region" description="Basic and acidic residues" evidence="1">
    <location>
        <begin position="31"/>
        <end position="43"/>
    </location>
</feature>
<name>A0A6J4IKE2_9CHLR</name>
<proteinExistence type="predicted"/>
<dbReference type="EMBL" id="CADCTC010000137">
    <property type="protein sequence ID" value="CAA9254680.1"/>
    <property type="molecule type" value="Genomic_DNA"/>
</dbReference>
<sequence>MPVPRSTPGSVAASGDLGGGTLRPAPPRVAARREGPSHEDREH</sequence>
<organism evidence="2">
    <name type="scientific">uncultured Chloroflexota bacterium</name>
    <dbReference type="NCBI Taxonomy" id="166587"/>
    <lineage>
        <taxon>Bacteria</taxon>
        <taxon>Bacillati</taxon>
        <taxon>Chloroflexota</taxon>
        <taxon>environmental samples</taxon>
    </lineage>
</organism>
<reference evidence="2" key="1">
    <citation type="submission" date="2020-02" db="EMBL/GenBank/DDBJ databases">
        <authorList>
            <person name="Meier V. D."/>
        </authorList>
    </citation>
    <scope>NUCLEOTIDE SEQUENCE</scope>
    <source>
        <strain evidence="2">AVDCRST_MAG77</strain>
    </source>
</reference>
<evidence type="ECO:0000256" key="1">
    <source>
        <dbReference type="SAM" id="MobiDB-lite"/>
    </source>
</evidence>